<evidence type="ECO:0000256" key="1">
    <source>
        <dbReference type="SAM" id="Phobius"/>
    </source>
</evidence>
<reference evidence="3" key="1">
    <citation type="submission" date="2018-12" db="EMBL/GenBank/DDBJ databases">
        <title>Tengunoibacter tsumagoiensis gen. nov., sp. nov., Dictyobacter kobayashii sp. nov., D. alpinus sp. nov., and D. joshuensis sp. nov. and description of Dictyobacteraceae fam. nov. within the order Ktedonobacterales isolated from Tengu-no-mugimeshi.</title>
        <authorList>
            <person name="Wang C.M."/>
            <person name="Zheng Y."/>
            <person name="Sakai Y."/>
            <person name="Toyoda A."/>
            <person name="Minakuchi Y."/>
            <person name="Abe K."/>
            <person name="Yokota A."/>
            <person name="Yabe S."/>
        </authorList>
    </citation>
    <scope>NUCLEOTIDE SEQUENCE [LARGE SCALE GENOMIC DNA]</scope>
    <source>
        <strain evidence="3">Uno16</strain>
    </source>
</reference>
<evidence type="ECO:0000313" key="3">
    <source>
        <dbReference type="Proteomes" id="UP000287171"/>
    </source>
</evidence>
<dbReference type="RefSeq" id="WP_218027405.1">
    <property type="nucleotide sequence ID" value="NZ_BIFT01000001.1"/>
</dbReference>
<sequence>MIVSRTAGRPVPEAWRRPALVSVKVIHSLIYFSIEFCMGYIIYAGLKRQEDRRTAIAAGVVAGECIIFLGNRCRCPLTGVAEELGDASGSVTDIYLPELLAANLVWIHVPLLALALYLHARNFIQR</sequence>
<name>A0A402B135_9CHLR</name>
<keyword evidence="1" id="KW-0472">Membrane</keyword>
<accession>A0A402B135</accession>
<protein>
    <submittedName>
        <fullName evidence="2">Uncharacterized protein</fullName>
    </submittedName>
</protein>
<proteinExistence type="predicted"/>
<keyword evidence="3" id="KW-1185">Reference proteome</keyword>
<evidence type="ECO:0000313" key="2">
    <source>
        <dbReference type="EMBL" id="GCE25070.1"/>
    </source>
</evidence>
<organism evidence="2 3">
    <name type="scientific">Dictyobacter alpinus</name>
    <dbReference type="NCBI Taxonomy" id="2014873"/>
    <lineage>
        <taxon>Bacteria</taxon>
        <taxon>Bacillati</taxon>
        <taxon>Chloroflexota</taxon>
        <taxon>Ktedonobacteria</taxon>
        <taxon>Ktedonobacterales</taxon>
        <taxon>Dictyobacteraceae</taxon>
        <taxon>Dictyobacter</taxon>
    </lineage>
</organism>
<dbReference type="EMBL" id="BIFT01000001">
    <property type="protein sequence ID" value="GCE25070.1"/>
    <property type="molecule type" value="Genomic_DNA"/>
</dbReference>
<feature type="transmembrane region" description="Helical" evidence="1">
    <location>
        <begin position="25"/>
        <end position="46"/>
    </location>
</feature>
<dbReference type="Proteomes" id="UP000287171">
    <property type="component" value="Unassembled WGS sequence"/>
</dbReference>
<comment type="caution">
    <text evidence="2">The sequence shown here is derived from an EMBL/GenBank/DDBJ whole genome shotgun (WGS) entry which is preliminary data.</text>
</comment>
<keyword evidence="1" id="KW-1133">Transmembrane helix</keyword>
<keyword evidence="1" id="KW-0812">Transmembrane</keyword>
<feature type="transmembrane region" description="Helical" evidence="1">
    <location>
        <begin position="99"/>
        <end position="118"/>
    </location>
</feature>
<gene>
    <name evidence="2" type="ORF">KDA_05540</name>
</gene>
<dbReference type="AlphaFoldDB" id="A0A402B135"/>